<dbReference type="InterPro" id="IPR019775">
    <property type="entry name" value="WD40_repeat_CS"/>
</dbReference>
<evidence type="ECO:0000256" key="10">
    <source>
        <dbReference type="SAM" id="MobiDB-lite"/>
    </source>
</evidence>
<reference evidence="12 13" key="1">
    <citation type="journal article" date="2018" name="Mol. Ecol.">
        <title>The obligate alkalophilic soda-lake fungus Sodiomyces alkalinus has shifted to a protein diet.</title>
        <authorList>
            <person name="Grum-Grzhimaylo A.A."/>
            <person name="Falkoski D.L."/>
            <person name="van den Heuvel J."/>
            <person name="Valero-Jimenez C.A."/>
            <person name="Min B."/>
            <person name="Choi I.G."/>
            <person name="Lipzen A."/>
            <person name="Daum C.G."/>
            <person name="Aanen D.K."/>
            <person name="Tsang A."/>
            <person name="Henrissat B."/>
            <person name="Bilanenko E.N."/>
            <person name="de Vries R.P."/>
            <person name="van Kan J.A.L."/>
            <person name="Grigoriev I.V."/>
            <person name="Debets A.J.M."/>
        </authorList>
    </citation>
    <scope>NUCLEOTIDE SEQUENCE [LARGE SCALE GENOMIC DNA]</scope>
    <source>
        <strain evidence="12 13">F11</strain>
    </source>
</reference>
<evidence type="ECO:0000259" key="11">
    <source>
        <dbReference type="PROSITE" id="PS50181"/>
    </source>
</evidence>
<dbReference type="PROSITE" id="PS00678">
    <property type="entry name" value="WD_REPEATS_1"/>
    <property type="match status" value="3"/>
</dbReference>
<evidence type="ECO:0000313" key="12">
    <source>
        <dbReference type="EMBL" id="ROT40328.1"/>
    </source>
</evidence>
<dbReference type="RefSeq" id="XP_028468134.1">
    <property type="nucleotide sequence ID" value="XM_028613896.1"/>
</dbReference>
<feature type="compositionally biased region" description="Pro residues" evidence="10">
    <location>
        <begin position="282"/>
        <end position="292"/>
    </location>
</feature>
<accession>A0A3N2Q0W2</accession>
<dbReference type="SUPFAM" id="SSF50978">
    <property type="entry name" value="WD40 repeat-like"/>
    <property type="match status" value="1"/>
</dbReference>
<dbReference type="InterPro" id="IPR036322">
    <property type="entry name" value="WD40_repeat_dom_sf"/>
</dbReference>
<dbReference type="InterPro" id="IPR001680">
    <property type="entry name" value="WD40_rpt"/>
</dbReference>
<feature type="repeat" description="WD" evidence="9">
    <location>
        <begin position="543"/>
        <end position="582"/>
    </location>
</feature>
<dbReference type="Pfam" id="PF00676">
    <property type="entry name" value="E1_dh"/>
    <property type="match status" value="1"/>
</dbReference>
<dbReference type="GO" id="GO:0006086">
    <property type="term" value="P:pyruvate decarboxylation to acetyl-CoA"/>
    <property type="evidence" value="ECO:0007669"/>
    <property type="project" value="TreeGrafter"/>
</dbReference>
<dbReference type="InterPro" id="IPR020472">
    <property type="entry name" value="WD40_PAC1"/>
</dbReference>
<dbReference type="PRINTS" id="PR00320">
    <property type="entry name" value="GPROTEINBRPT"/>
</dbReference>
<dbReference type="InterPro" id="IPR001017">
    <property type="entry name" value="DH_E1"/>
</dbReference>
<gene>
    <name evidence="12" type="ORF">SODALDRAFT_356298</name>
</gene>
<dbReference type="EC" id="1.2.4.1" evidence="3"/>
<dbReference type="PANTHER" id="PTHR11516:SF60">
    <property type="entry name" value="PYRUVATE DEHYDROGENASE E1 COMPONENT SUBUNIT ALPHA"/>
    <property type="match status" value="1"/>
</dbReference>
<proteinExistence type="inferred from homology"/>
<dbReference type="PROSITE" id="PS50082">
    <property type="entry name" value="WD_REPEATS_2"/>
    <property type="match status" value="6"/>
</dbReference>
<dbReference type="InterPro" id="IPR015943">
    <property type="entry name" value="WD40/YVTN_repeat-like_dom_sf"/>
</dbReference>
<dbReference type="EMBL" id="ML119052">
    <property type="protein sequence ID" value="ROT40328.1"/>
    <property type="molecule type" value="Genomic_DNA"/>
</dbReference>
<feature type="compositionally biased region" description="Low complexity" evidence="10">
    <location>
        <begin position="861"/>
        <end position="874"/>
    </location>
</feature>
<evidence type="ECO:0000313" key="13">
    <source>
        <dbReference type="Proteomes" id="UP000272025"/>
    </source>
</evidence>
<dbReference type="InterPro" id="IPR050642">
    <property type="entry name" value="PDH_E1_Alpha_Subunit"/>
</dbReference>
<dbReference type="FunFam" id="3.40.50.970:FF:000013">
    <property type="entry name" value="Pyruvate dehydrogenase E1 component subunit alpha"/>
    <property type="match status" value="1"/>
</dbReference>
<dbReference type="GO" id="GO:0004739">
    <property type="term" value="F:pyruvate dehydrogenase (acetyl-transferring) activity"/>
    <property type="evidence" value="ECO:0007669"/>
    <property type="project" value="UniProtKB-EC"/>
</dbReference>
<evidence type="ECO:0000256" key="7">
    <source>
        <dbReference type="ARBA" id="ARBA00023052"/>
    </source>
</evidence>
<feature type="repeat" description="WD" evidence="9">
    <location>
        <begin position="744"/>
        <end position="783"/>
    </location>
</feature>
<feature type="repeat" description="WD" evidence="9">
    <location>
        <begin position="704"/>
        <end position="736"/>
    </location>
</feature>
<dbReference type="Gene3D" id="1.20.1280.50">
    <property type="match status" value="1"/>
</dbReference>
<evidence type="ECO:0000256" key="8">
    <source>
        <dbReference type="ARBA" id="ARBA00072290"/>
    </source>
</evidence>
<feature type="domain" description="F-box" evidence="11">
    <location>
        <begin position="357"/>
        <end position="404"/>
    </location>
</feature>
<feature type="region of interest" description="Disordered" evidence="10">
    <location>
        <begin position="419"/>
        <end position="466"/>
    </location>
</feature>
<evidence type="ECO:0000256" key="6">
    <source>
        <dbReference type="ARBA" id="ARBA00023002"/>
    </source>
</evidence>
<dbReference type="InterPro" id="IPR001810">
    <property type="entry name" value="F-box_dom"/>
</dbReference>
<dbReference type="CDD" id="cd00200">
    <property type="entry name" value="WD40"/>
    <property type="match status" value="1"/>
</dbReference>
<dbReference type="GeneID" id="39582374"/>
<feature type="repeat" description="WD" evidence="9">
    <location>
        <begin position="583"/>
        <end position="623"/>
    </location>
</feature>
<feature type="region of interest" description="Disordered" evidence="10">
    <location>
        <begin position="861"/>
        <end position="885"/>
    </location>
</feature>
<dbReference type="PANTHER" id="PTHR11516">
    <property type="entry name" value="PYRUVATE DEHYDROGENASE E1 COMPONENT, ALPHA SUBUNIT BACTERIAL AND ORGANELLAR"/>
    <property type="match status" value="1"/>
</dbReference>
<dbReference type="Gene3D" id="2.130.10.10">
    <property type="entry name" value="YVTN repeat-like/Quinoprotein amine dehydrogenase"/>
    <property type="match status" value="1"/>
</dbReference>
<sequence length="1336" mass="148281">MVNREVDLPPRLNSNLFQPTFDFTLRRVVRRPSLQIDPFRLNTIHPTSRPSSTTATTFNLNSALCLIDLRTTSESRPLHSSFASTVFSQFDREKKRPSGLPHHSDEVYSMINLPLRLSGTGLALTKQGKKKKPHYTLGGKPSLKSPKSAFEKSIIFSARFRLDSLLGGIALRTQYSLAFTDRCFESSRYPTATSHCQRLDLDSLSRRRHLLPVESMARYGRPLSFSERRGSQLSEDMTLNTGTTGGSNLRDKLPQLVGHIRGPPTPSMSTPAPDFDQQLTGSPPPPPTPAASPGPSHGELDWSKAADDEDFFLAKVRQHFKMCSGPERNRILGDLLNLCTSQQLSFVHQFVSPLLKKDPFTSLPDELCLRVLSFIDDPKVLARASQVSRRWRDLLADDVTWKNLCVKHNYGRALAELSDSQQDQHIPESDTNLDHVSSHSAHLGYPSRPTSLGLSRDEGSAMSSSSDTPVILRQKIRSYKSHFKKRYLVEAAWKRGGTHVTRHITQEGGVVTSLHLTPKYIIVALDNAKIHVFDAQGNPLRTLQGHVMGVWAMVPWDDILVSGGCDRDVRVWDLTTGACLHTLRGHTSTVRCLKMSDSRTAISGSRDTTLRIWDIREGVCRNVLVGHGASVRCLEIHGDIVVSGSYDTMAKVWSISQGRCIQTLQGHFSQIYAIAFDGKRVVTGSLDTNVRIWDPRTAECLAILQGHTSLVGQLQMRGDILVTGGSDGSVRVWSLEKMCPIHRLAAHDNSVTSLQFDDTRVVSGGSDGRVKIWDLKTGYLVRELIAQGEAVWRVSFEDEKCVALALRQGRTIMEVWSFSPPPEEEFTAYDRQLSLQQRSLLPHTPPRPLSAMQLDFRSAQQAVAGSSRRSSGAQDVDMRDAGPSTAPLQVLVKSDEQGYEGHQVRPKLSLFQHRPEAHSSATMFSRALRLNRAAVPLRARARAPTPFLPIASRSVTTDAASATLEKGVPQSDDEPFSINLSDESFETYQLDPPPYTLEVTKKELRDMYYGMVVIRQMELASDRLYKEKKIRGFCHLSTGQEAVAVGIEHALTKEDDLITAYRCHGFAYMRGAAPRSIIGELLGRREGIAYGKGGSMHMFAKGFYGGNGIVGAQVPVGAGLAFAHKYNGHKKATVILYGDGASNQGQVFEAFNMAKLWNLPALFGCENNKYGMGTAASRSSGLTDYYKRGQYIPGLKVNGMDVLAVKAAVKYGKEYTAAENGPLVLEYVTYRYGGHSMSDPGTTYRTREEIQRMRSTNDPIAGLKQKMLDWEVVTEDELKALDKKARSYVNEEAAAAEAMPVPEATPKILYEDIYVRGTEPQYIRGRTPDEAFYFNN</sequence>
<dbReference type="SUPFAM" id="SSF52518">
    <property type="entry name" value="Thiamin diphosphate-binding fold (THDP-binding)"/>
    <property type="match status" value="1"/>
</dbReference>
<dbReference type="PROSITE" id="PS50181">
    <property type="entry name" value="FBOX"/>
    <property type="match status" value="1"/>
</dbReference>
<dbReference type="InterPro" id="IPR029061">
    <property type="entry name" value="THDP-binding"/>
</dbReference>
<dbReference type="SUPFAM" id="SSF81383">
    <property type="entry name" value="F-box domain"/>
    <property type="match status" value="1"/>
</dbReference>
<feature type="repeat" description="WD" evidence="9">
    <location>
        <begin position="624"/>
        <end position="663"/>
    </location>
</feature>
<keyword evidence="5" id="KW-0677">Repeat</keyword>
<evidence type="ECO:0000256" key="2">
    <source>
        <dbReference type="ARBA" id="ARBA00007968"/>
    </source>
</evidence>
<dbReference type="SMART" id="SM00256">
    <property type="entry name" value="FBOX"/>
    <property type="match status" value="1"/>
</dbReference>
<dbReference type="STRING" id="1314773.A0A3N2Q0W2"/>
<evidence type="ECO:0000256" key="9">
    <source>
        <dbReference type="PROSITE-ProRule" id="PRU00221"/>
    </source>
</evidence>
<feature type="region of interest" description="Disordered" evidence="10">
    <location>
        <begin position="222"/>
        <end position="301"/>
    </location>
</feature>
<dbReference type="Gene3D" id="3.40.50.970">
    <property type="match status" value="1"/>
</dbReference>
<feature type="repeat" description="WD" evidence="9">
    <location>
        <begin position="664"/>
        <end position="703"/>
    </location>
</feature>
<comment type="similarity">
    <text evidence="2">Belongs to the WD repeat MET30/SCONB/SCON-2 family.</text>
</comment>
<feature type="compositionally biased region" description="Polar residues" evidence="10">
    <location>
        <begin position="231"/>
        <end position="240"/>
    </location>
</feature>
<dbReference type="OrthoDB" id="190105at2759"/>
<comment type="cofactor">
    <cofactor evidence="1">
        <name>thiamine diphosphate</name>
        <dbReference type="ChEBI" id="CHEBI:58937"/>
    </cofactor>
</comment>
<dbReference type="InterPro" id="IPR036047">
    <property type="entry name" value="F-box-like_dom_sf"/>
</dbReference>
<evidence type="ECO:0000256" key="4">
    <source>
        <dbReference type="ARBA" id="ARBA00022574"/>
    </source>
</evidence>
<keyword evidence="7" id="KW-0786">Thiamine pyrophosphate</keyword>
<evidence type="ECO:0000256" key="5">
    <source>
        <dbReference type="ARBA" id="ARBA00022737"/>
    </source>
</evidence>
<keyword evidence="6" id="KW-0560">Oxidoreductase</keyword>
<evidence type="ECO:0000256" key="3">
    <source>
        <dbReference type="ARBA" id="ARBA00012281"/>
    </source>
</evidence>
<name>A0A3N2Q0W2_SODAK</name>
<dbReference type="Pfam" id="PF12937">
    <property type="entry name" value="F-box-like"/>
    <property type="match status" value="1"/>
</dbReference>
<dbReference type="Proteomes" id="UP000272025">
    <property type="component" value="Unassembled WGS sequence"/>
</dbReference>
<evidence type="ECO:0000256" key="1">
    <source>
        <dbReference type="ARBA" id="ARBA00001964"/>
    </source>
</evidence>
<keyword evidence="13" id="KW-1185">Reference proteome</keyword>
<organism evidence="12 13">
    <name type="scientific">Sodiomyces alkalinus (strain CBS 110278 / VKM F-3762 / F11)</name>
    <name type="common">Alkaliphilic filamentous fungus</name>
    <dbReference type="NCBI Taxonomy" id="1314773"/>
    <lineage>
        <taxon>Eukaryota</taxon>
        <taxon>Fungi</taxon>
        <taxon>Dikarya</taxon>
        <taxon>Ascomycota</taxon>
        <taxon>Pezizomycotina</taxon>
        <taxon>Sordariomycetes</taxon>
        <taxon>Hypocreomycetidae</taxon>
        <taxon>Glomerellales</taxon>
        <taxon>Plectosphaerellaceae</taxon>
        <taxon>Sodiomyces</taxon>
    </lineage>
</organism>
<feature type="compositionally biased region" description="Basic and acidic residues" evidence="10">
    <location>
        <begin position="425"/>
        <end position="437"/>
    </location>
</feature>
<dbReference type="Pfam" id="PF00400">
    <property type="entry name" value="WD40"/>
    <property type="match status" value="6"/>
</dbReference>
<dbReference type="CDD" id="cd02000">
    <property type="entry name" value="TPP_E1_PDC_ADC_BCADC"/>
    <property type="match status" value="1"/>
</dbReference>
<dbReference type="PROSITE" id="PS50294">
    <property type="entry name" value="WD_REPEATS_REGION"/>
    <property type="match status" value="5"/>
</dbReference>
<protein>
    <recommendedName>
        <fullName evidence="8">Pyruvate dehydrogenase E1 component subunit alpha, mitochondrial</fullName>
        <ecNumber evidence="3">1.2.4.1</ecNumber>
    </recommendedName>
</protein>
<keyword evidence="4 9" id="KW-0853">WD repeat</keyword>
<dbReference type="SMART" id="SM00320">
    <property type="entry name" value="WD40"/>
    <property type="match status" value="7"/>
</dbReference>